<dbReference type="GO" id="GO:0016301">
    <property type="term" value="F:kinase activity"/>
    <property type="evidence" value="ECO:0007669"/>
    <property type="project" value="UniProtKB-KW"/>
</dbReference>
<dbReference type="Pfam" id="PF08448">
    <property type="entry name" value="PAS_4"/>
    <property type="match status" value="1"/>
</dbReference>
<feature type="domain" description="PAS" evidence="5">
    <location>
        <begin position="740"/>
        <end position="785"/>
    </location>
</feature>
<dbReference type="PROSITE" id="PS50887">
    <property type="entry name" value="GGDEF"/>
    <property type="match status" value="1"/>
</dbReference>
<dbReference type="InterPro" id="IPR035965">
    <property type="entry name" value="PAS-like_dom_sf"/>
</dbReference>
<dbReference type="CDD" id="cd00130">
    <property type="entry name" value="PAS"/>
    <property type="match status" value="4"/>
</dbReference>
<organism evidence="9 10">
    <name type="scientific">Aquipseudomonas campi</name>
    <dbReference type="NCBI Taxonomy" id="2731681"/>
    <lineage>
        <taxon>Bacteria</taxon>
        <taxon>Pseudomonadati</taxon>
        <taxon>Pseudomonadota</taxon>
        <taxon>Gammaproteobacteria</taxon>
        <taxon>Pseudomonadales</taxon>
        <taxon>Pseudomonadaceae</taxon>
        <taxon>Aquipseudomonas</taxon>
    </lineage>
</organism>
<evidence type="ECO:0000256" key="1">
    <source>
        <dbReference type="ARBA" id="ARBA00012282"/>
    </source>
</evidence>
<feature type="domain" description="PAS" evidence="5">
    <location>
        <begin position="617"/>
        <end position="687"/>
    </location>
</feature>
<feature type="transmembrane region" description="Helical" evidence="4">
    <location>
        <begin position="12"/>
        <end position="33"/>
    </location>
</feature>
<dbReference type="InterPro" id="IPR035919">
    <property type="entry name" value="EAL_sf"/>
</dbReference>
<dbReference type="InterPro" id="IPR001610">
    <property type="entry name" value="PAC"/>
</dbReference>
<keyword evidence="4" id="KW-1133">Transmembrane helix</keyword>
<dbReference type="PANTHER" id="PTHR44757:SF2">
    <property type="entry name" value="BIOFILM ARCHITECTURE MAINTENANCE PROTEIN MBAA"/>
    <property type="match status" value="1"/>
</dbReference>
<dbReference type="FunFam" id="3.20.20.450:FF:000001">
    <property type="entry name" value="Cyclic di-GMP phosphodiesterase yahA"/>
    <property type="match status" value="1"/>
</dbReference>
<dbReference type="Pfam" id="PF00989">
    <property type="entry name" value="PAS"/>
    <property type="match status" value="2"/>
</dbReference>
<dbReference type="Gene3D" id="3.20.20.450">
    <property type="entry name" value="EAL domain"/>
    <property type="match status" value="1"/>
</dbReference>
<dbReference type="InterPro" id="IPR000014">
    <property type="entry name" value="PAS"/>
</dbReference>
<dbReference type="InterPro" id="IPR001633">
    <property type="entry name" value="EAL_dom"/>
</dbReference>
<evidence type="ECO:0000259" key="8">
    <source>
        <dbReference type="PROSITE" id="PS50887"/>
    </source>
</evidence>
<dbReference type="Pfam" id="PF00563">
    <property type="entry name" value="EAL"/>
    <property type="match status" value="1"/>
</dbReference>
<keyword evidence="4" id="KW-0472">Membrane</keyword>
<dbReference type="SMART" id="SM00086">
    <property type="entry name" value="PAC"/>
    <property type="match status" value="4"/>
</dbReference>
<dbReference type="SMART" id="SM00052">
    <property type="entry name" value="EAL"/>
    <property type="match status" value="1"/>
</dbReference>
<dbReference type="Pfam" id="PF00990">
    <property type="entry name" value="GGDEF"/>
    <property type="match status" value="1"/>
</dbReference>
<dbReference type="NCBIfam" id="TIGR00229">
    <property type="entry name" value="sensory_box"/>
    <property type="match status" value="4"/>
</dbReference>
<dbReference type="SMART" id="SM00091">
    <property type="entry name" value="PAS"/>
    <property type="match status" value="4"/>
</dbReference>
<dbReference type="InterPro" id="IPR013767">
    <property type="entry name" value="PAS_fold"/>
</dbReference>
<keyword evidence="10" id="KW-1185">Reference proteome</keyword>
<dbReference type="InterPro" id="IPR013655">
    <property type="entry name" value="PAS_fold_3"/>
</dbReference>
<dbReference type="PROSITE" id="PS50883">
    <property type="entry name" value="EAL"/>
    <property type="match status" value="1"/>
</dbReference>
<evidence type="ECO:0000256" key="3">
    <source>
        <dbReference type="ARBA" id="ARBA00022777"/>
    </source>
</evidence>
<feature type="domain" description="PAS" evidence="5">
    <location>
        <begin position="329"/>
        <end position="399"/>
    </location>
</feature>
<dbReference type="InterPro" id="IPR000160">
    <property type="entry name" value="GGDEF_dom"/>
</dbReference>
<dbReference type="Pfam" id="PF13185">
    <property type="entry name" value="GAF_2"/>
    <property type="match status" value="1"/>
</dbReference>
<protein>
    <recommendedName>
        <fullName evidence="1">cyclic-guanylate-specific phosphodiesterase</fullName>
        <ecNumber evidence="1">3.1.4.52</ecNumber>
    </recommendedName>
</protein>
<dbReference type="SMART" id="SM00065">
    <property type="entry name" value="GAF"/>
    <property type="match status" value="1"/>
</dbReference>
<evidence type="ECO:0000259" key="5">
    <source>
        <dbReference type="PROSITE" id="PS50112"/>
    </source>
</evidence>
<evidence type="ECO:0000259" key="7">
    <source>
        <dbReference type="PROSITE" id="PS50883"/>
    </source>
</evidence>
<dbReference type="Gene3D" id="3.30.70.270">
    <property type="match status" value="1"/>
</dbReference>
<dbReference type="SMART" id="SM00267">
    <property type="entry name" value="GGDEF"/>
    <property type="match status" value="1"/>
</dbReference>
<feature type="domain" description="GGDEF" evidence="8">
    <location>
        <begin position="897"/>
        <end position="1031"/>
    </location>
</feature>
<proteinExistence type="predicted"/>
<dbReference type="GO" id="GO:0071111">
    <property type="term" value="F:cyclic-guanylate-specific phosphodiesterase activity"/>
    <property type="evidence" value="ECO:0007669"/>
    <property type="project" value="UniProtKB-EC"/>
</dbReference>
<dbReference type="KEGG" id="pcam:HNE05_02240"/>
<feature type="domain" description="EAL" evidence="7">
    <location>
        <begin position="1040"/>
        <end position="1293"/>
    </location>
</feature>
<name>A0A6M8FYG0_9GAMM</name>
<dbReference type="Proteomes" id="UP000501379">
    <property type="component" value="Chromosome"/>
</dbReference>
<dbReference type="PROSITE" id="PS50113">
    <property type="entry name" value="PAC"/>
    <property type="match status" value="1"/>
</dbReference>
<dbReference type="EMBL" id="CP053697">
    <property type="protein sequence ID" value="QKE62235.1"/>
    <property type="molecule type" value="Genomic_DNA"/>
</dbReference>
<accession>A0A6M8FYG0</accession>
<keyword evidence="3" id="KW-0808">Transferase</keyword>
<feature type="domain" description="PAS" evidence="5">
    <location>
        <begin position="201"/>
        <end position="255"/>
    </location>
</feature>
<evidence type="ECO:0000313" key="10">
    <source>
        <dbReference type="Proteomes" id="UP000501379"/>
    </source>
</evidence>
<dbReference type="NCBIfam" id="TIGR00254">
    <property type="entry name" value="GGDEF"/>
    <property type="match status" value="1"/>
</dbReference>
<dbReference type="InterPro" id="IPR000700">
    <property type="entry name" value="PAS-assoc_C"/>
</dbReference>
<keyword evidence="3" id="KW-0418">Kinase</keyword>
<dbReference type="InterPro" id="IPR003018">
    <property type="entry name" value="GAF"/>
</dbReference>
<sequence>MQPTVSRPLRLAGIYILFSAAWILLSDQLLLVLNLEPDTLNSLQTFKGLAFVVVSSLLILIIARHDQHTQQALEVSLRLNAEQLQQTQRDAGLGNWTFDGSFRWSSEALHLLERDPEHSSSSLEEFLAWLYPADRNAVQRALLSLFDGSAPLLVNARLNRPNNEAPIWLMLRGMRDAHGKSQGTLQNISTQKRDEQALRESEQRFRQLFEQTPRIAVQGYDRERRVIFWNQASTQLYGYEVTDAMGRRLEELIIPTPMRSQVVSDINMWMIGGPAIPACELTLQHRDGSPVHVYSSHLLLRNARNQLELYCVDIDLGQQKQVHDELEASEARYRELVEQLHEAIFLTDSRGRLSFLNPSWQTITGYSISESLGRPLLEFIATDHREALGQHISTILGRQNSSWLGEVRLLESDGHPRWISLRLAAGEQHGLGLHGSLRDIHEQRQTQALQEARNAVLDRMLAQRPLQDTLNDMVRRLEHISPEMLVSVLLVDKEQLQVMAAPSLPASYSAAVDGMPVQLGLGSCSHAAASGELTIVDDLSQHPNWATFRDQTAQAGLRACWSLPFKNDQGEVLGVFGIYYRRVTHPAADDIALVTEFTRLAGLAVRQHQRDAERLQSELRFRATFEQAAVGIAHLAPDGHWLRVNQRLCQMLGYSRDDLLDLTFQAITHPDDLDSDLEQVGRLLAGDIARYSLEKRYRRRDGSLLWANLSATLVRHTNGSPHYFISVVEDIGVRKQQELALQQAATVFDSTQEGVVIVDAKRRILTSNPAFTTITGLSPQQAIGRRLPLMPGNSIERTRYRTLWRKVEESGHWQGELNSRRQDGSRFPFWLTVSRVRGCDPRQPQYVLTFTDLSQYRDSQERLAHLVHFDPLTDLPNRLFASERLNHALEHAHRHRERVAVLFFDLDHFKTINEGLGHKVGDELLIAVARRLQQRLRNEDTLARLSSDEFLIVLENLQRPEEAASIARTLLELLERPLQMSNGREAYLGASIGISLYPDDGLSSDELLRNAEAALHQAKQEGRNTYRFYTEGLTHQAHSRLALEAQLRQALKRNEFSLHYQPLLDSDSGRPIGVEALLRWNSEQGMISPARFIPLAEDTGLIVPIGNWVLREACRQMQFWRQQGLDLKTLAVNLSPRQFRQADLLQQVRDALHDSGLPAECLELEITEGALMDNVEQARATLMALKGLGLKLAVDDFGTGYSSLAYLRRFPLDKLKIDQSFMQGVPEDQANLEIVATIIGLARNLKLRVLAEGVETPAQLQALRQLGCEQCQGYLFSRPLSAIQLVNWLRGDHQSVG</sequence>
<reference evidence="9" key="1">
    <citation type="submission" date="2020-07" db="EMBL/GenBank/DDBJ databases">
        <title>Nitrate ammonifying Pseudomonas campi sp. nov. isolated from German agricultural grassland.</title>
        <authorList>
            <person name="Timsy T."/>
            <person name="Ulrich A."/>
            <person name="Spanner T."/>
            <person name="Foesel B."/>
            <person name="Kolb S."/>
            <person name="Horn M.A."/>
            <person name="Behrendt U."/>
        </authorList>
    </citation>
    <scope>NUCLEOTIDE SEQUENCE</scope>
    <source>
        <strain evidence="9">S1-A32-2</strain>
    </source>
</reference>
<dbReference type="CDD" id="cd01948">
    <property type="entry name" value="EAL"/>
    <property type="match status" value="1"/>
</dbReference>
<gene>
    <name evidence="9" type="ORF">HNE05_02240</name>
</gene>
<keyword evidence="4" id="KW-0812">Transmembrane</keyword>
<dbReference type="SUPFAM" id="SSF55785">
    <property type="entry name" value="PYP-like sensor domain (PAS domain)"/>
    <property type="match status" value="4"/>
</dbReference>
<feature type="transmembrane region" description="Helical" evidence="4">
    <location>
        <begin position="45"/>
        <end position="63"/>
    </location>
</feature>
<dbReference type="SUPFAM" id="SSF55781">
    <property type="entry name" value="GAF domain-like"/>
    <property type="match status" value="1"/>
</dbReference>
<dbReference type="InterPro" id="IPR052155">
    <property type="entry name" value="Biofilm_reg_signaling"/>
</dbReference>
<evidence type="ECO:0000256" key="4">
    <source>
        <dbReference type="SAM" id="Phobius"/>
    </source>
</evidence>
<dbReference type="InterPro" id="IPR029016">
    <property type="entry name" value="GAF-like_dom_sf"/>
</dbReference>
<evidence type="ECO:0000259" key="6">
    <source>
        <dbReference type="PROSITE" id="PS50113"/>
    </source>
</evidence>
<dbReference type="CDD" id="cd01949">
    <property type="entry name" value="GGDEF"/>
    <property type="match status" value="1"/>
</dbReference>
<dbReference type="SUPFAM" id="SSF141868">
    <property type="entry name" value="EAL domain-like"/>
    <property type="match status" value="1"/>
</dbReference>
<dbReference type="SUPFAM" id="SSF55073">
    <property type="entry name" value="Nucleotide cyclase"/>
    <property type="match status" value="1"/>
</dbReference>
<dbReference type="Gene3D" id="3.30.450.40">
    <property type="match status" value="1"/>
</dbReference>
<feature type="domain" description="PAC" evidence="6">
    <location>
        <begin position="691"/>
        <end position="743"/>
    </location>
</feature>
<dbReference type="GO" id="GO:0006355">
    <property type="term" value="P:regulation of DNA-templated transcription"/>
    <property type="evidence" value="ECO:0007669"/>
    <property type="project" value="InterPro"/>
</dbReference>
<dbReference type="Gene3D" id="3.30.450.20">
    <property type="entry name" value="PAS domain"/>
    <property type="match status" value="5"/>
</dbReference>
<dbReference type="InterPro" id="IPR013656">
    <property type="entry name" value="PAS_4"/>
</dbReference>
<dbReference type="RefSeq" id="WP_173203820.1">
    <property type="nucleotide sequence ID" value="NZ_CP053697.2"/>
</dbReference>
<evidence type="ECO:0000256" key="2">
    <source>
        <dbReference type="ARBA" id="ARBA00022636"/>
    </source>
</evidence>
<dbReference type="Pfam" id="PF08447">
    <property type="entry name" value="PAS_3"/>
    <property type="match status" value="1"/>
</dbReference>
<dbReference type="PANTHER" id="PTHR44757">
    <property type="entry name" value="DIGUANYLATE CYCLASE DGCP"/>
    <property type="match status" value="1"/>
</dbReference>
<evidence type="ECO:0000313" key="9">
    <source>
        <dbReference type="EMBL" id="QKE62235.1"/>
    </source>
</evidence>
<dbReference type="PROSITE" id="PS50112">
    <property type="entry name" value="PAS"/>
    <property type="match status" value="4"/>
</dbReference>
<dbReference type="EC" id="3.1.4.52" evidence="1"/>
<dbReference type="InterPro" id="IPR029787">
    <property type="entry name" value="Nucleotide_cyclase"/>
</dbReference>
<dbReference type="InterPro" id="IPR043128">
    <property type="entry name" value="Rev_trsase/Diguanyl_cyclase"/>
</dbReference>
<keyword evidence="2" id="KW-0973">c-di-GMP</keyword>